<dbReference type="InterPro" id="IPR036111">
    <property type="entry name" value="Mal/L-sulfo/L-lacto_DH-like_sf"/>
</dbReference>
<dbReference type="Pfam" id="PF02615">
    <property type="entry name" value="Ldh_2"/>
    <property type="match status" value="1"/>
</dbReference>
<dbReference type="InterPro" id="IPR043144">
    <property type="entry name" value="Mal/L-sulf/L-lact_DH-like_ah"/>
</dbReference>
<dbReference type="Proteomes" id="UP000033860">
    <property type="component" value="Unassembled WGS sequence"/>
</dbReference>
<dbReference type="InterPro" id="IPR003767">
    <property type="entry name" value="Malate/L-lactate_DH-like"/>
</dbReference>
<dbReference type="PANTHER" id="PTHR11091:SF0">
    <property type="entry name" value="MALATE DEHYDROGENASE"/>
    <property type="match status" value="1"/>
</dbReference>
<name>A0A0G1U5V2_9BACT</name>
<reference evidence="3 4" key="1">
    <citation type="journal article" date="2015" name="Nature">
        <title>rRNA introns, odd ribosomes, and small enigmatic genomes across a large radiation of phyla.</title>
        <authorList>
            <person name="Brown C.T."/>
            <person name="Hug L.A."/>
            <person name="Thomas B.C."/>
            <person name="Sharon I."/>
            <person name="Castelle C.J."/>
            <person name="Singh A."/>
            <person name="Wilkins M.J."/>
            <person name="Williams K.H."/>
            <person name="Banfield J.F."/>
        </authorList>
    </citation>
    <scope>NUCLEOTIDE SEQUENCE [LARGE SCALE GENOMIC DNA]</scope>
</reference>
<organism evidence="3 4">
    <name type="scientific">Candidatus Beckwithbacteria bacterium GW2011_GWB1_47_15</name>
    <dbReference type="NCBI Taxonomy" id="1618371"/>
    <lineage>
        <taxon>Bacteria</taxon>
        <taxon>Candidatus Beckwithiibacteriota</taxon>
    </lineage>
</organism>
<gene>
    <name evidence="3" type="ORF">UX85_C0002G0048</name>
</gene>
<dbReference type="InterPro" id="IPR043143">
    <property type="entry name" value="Mal/L-sulf/L-lact_DH-like_NADP"/>
</dbReference>
<evidence type="ECO:0000256" key="1">
    <source>
        <dbReference type="ARBA" id="ARBA00006056"/>
    </source>
</evidence>
<dbReference type="AlphaFoldDB" id="A0A0G1U5V2"/>
<comment type="caution">
    <text evidence="3">The sequence shown here is derived from an EMBL/GenBank/DDBJ whole genome shotgun (WGS) entry which is preliminary data.</text>
</comment>
<evidence type="ECO:0000313" key="4">
    <source>
        <dbReference type="Proteomes" id="UP000033860"/>
    </source>
</evidence>
<dbReference type="Gene3D" id="3.30.1370.60">
    <property type="entry name" value="Hypothetical oxidoreductase yiak, domain 2"/>
    <property type="match status" value="1"/>
</dbReference>
<protein>
    <recommendedName>
        <fullName evidence="5">Ureidoglycolate dehydrogenase</fullName>
    </recommendedName>
</protein>
<dbReference type="PANTHER" id="PTHR11091">
    <property type="entry name" value="OXIDOREDUCTASE-RELATED"/>
    <property type="match status" value="1"/>
</dbReference>
<dbReference type="SUPFAM" id="SSF89733">
    <property type="entry name" value="L-sulfolactate dehydrogenase-like"/>
    <property type="match status" value="1"/>
</dbReference>
<evidence type="ECO:0008006" key="5">
    <source>
        <dbReference type="Google" id="ProtNLM"/>
    </source>
</evidence>
<proteinExistence type="inferred from homology"/>
<evidence type="ECO:0000256" key="2">
    <source>
        <dbReference type="ARBA" id="ARBA00023002"/>
    </source>
</evidence>
<sequence>MKVKISKLNQLVKKALRHYGYSESETKLIFEILMYAQLRGNNQGIVKLIGKGIPKNSKAGKIKVVKQTKLSARIDGKQNMGMVVVSKAVDLALQKAKQHGFGIVGTFNTASSTGAIGYYANKIAKKGMIGLVFAGSPPIVTTHGSYEPLFGTNPLAIGIPSTGQPIVLDMATAAMAYFGLVQAKTAGKKIPGDVAYDSKGKLTTDPGKAIDGAILPFDRSYKSAGLALVVEALCGPFVGAGFIDFANHANNWGNLAMAIDPDLLGDRKLFKLNMSKLANRVKKAKKLKRVKEINFPGERGNRLATQRLNSGYIEIENNLYRALEAVGMNG</sequence>
<comment type="similarity">
    <text evidence="1">Belongs to the LDH2/MDH2 oxidoreductase family.</text>
</comment>
<accession>A0A0G1U5V2</accession>
<dbReference type="GO" id="GO:0016491">
    <property type="term" value="F:oxidoreductase activity"/>
    <property type="evidence" value="ECO:0007669"/>
    <property type="project" value="UniProtKB-KW"/>
</dbReference>
<dbReference type="EMBL" id="LCNT01000002">
    <property type="protein sequence ID" value="KKU61668.1"/>
    <property type="molecule type" value="Genomic_DNA"/>
</dbReference>
<evidence type="ECO:0000313" key="3">
    <source>
        <dbReference type="EMBL" id="KKU61668.1"/>
    </source>
</evidence>
<dbReference type="Gene3D" id="1.10.1530.10">
    <property type="match status" value="1"/>
</dbReference>
<keyword evidence="2" id="KW-0560">Oxidoreductase</keyword>